<evidence type="ECO:0000256" key="3">
    <source>
        <dbReference type="ARBA" id="ARBA00022884"/>
    </source>
</evidence>
<comment type="caution">
    <text evidence="8">The sequence shown here is derived from an EMBL/GenBank/DDBJ whole genome shotgun (WGS) entry which is preliminary data.</text>
</comment>
<keyword evidence="5 7" id="KW-0687">Ribonucleoprotein</keyword>
<evidence type="ECO:0000313" key="8">
    <source>
        <dbReference type="EMBL" id="OGG47191.1"/>
    </source>
</evidence>
<organism evidence="8 9">
    <name type="scientific">Candidatus Kaiserbacteria bacterium RIFCSPHIGHO2_01_FULL_49_13</name>
    <dbReference type="NCBI Taxonomy" id="1798477"/>
    <lineage>
        <taxon>Bacteria</taxon>
        <taxon>Candidatus Kaiseribacteriota</taxon>
    </lineage>
</organism>
<gene>
    <name evidence="7" type="primary">rpsT</name>
    <name evidence="8" type="ORF">A2671_00015</name>
</gene>
<accession>A0A1F6CDU5</accession>
<dbReference type="GO" id="GO:0006412">
    <property type="term" value="P:translation"/>
    <property type="evidence" value="ECO:0007669"/>
    <property type="project" value="UniProtKB-UniRule"/>
</dbReference>
<evidence type="ECO:0000256" key="6">
    <source>
        <dbReference type="ARBA" id="ARBA00035136"/>
    </source>
</evidence>
<dbReference type="Gene3D" id="1.20.58.110">
    <property type="entry name" value="Ribosomal protein S20"/>
    <property type="match status" value="1"/>
</dbReference>
<protein>
    <recommendedName>
        <fullName evidence="6 7">Small ribosomal subunit protein bS20</fullName>
    </recommendedName>
</protein>
<evidence type="ECO:0000256" key="5">
    <source>
        <dbReference type="ARBA" id="ARBA00023274"/>
    </source>
</evidence>
<keyword evidence="4 7" id="KW-0689">Ribosomal protein</keyword>
<dbReference type="GO" id="GO:0015935">
    <property type="term" value="C:small ribosomal subunit"/>
    <property type="evidence" value="ECO:0007669"/>
    <property type="project" value="TreeGrafter"/>
</dbReference>
<dbReference type="NCBIfam" id="TIGR00029">
    <property type="entry name" value="S20"/>
    <property type="match status" value="1"/>
</dbReference>
<dbReference type="Pfam" id="PF01649">
    <property type="entry name" value="Ribosomal_S20p"/>
    <property type="match status" value="1"/>
</dbReference>
<dbReference type="InterPro" id="IPR002583">
    <property type="entry name" value="Ribosomal_bS20"/>
</dbReference>
<dbReference type="InterPro" id="IPR036510">
    <property type="entry name" value="Ribosomal_bS20_sf"/>
</dbReference>
<dbReference type="HAMAP" id="MF_00500">
    <property type="entry name" value="Ribosomal_bS20"/>
    <property type="match status" value="1"/>
</dbReference>
<proteinExistence type="inferred from homology"/>
<name>A0A1F6CDU5_9BACT</name>
<evidence type="ECO:0000256" key="2">
    <source>
        <dbReference type="ARBA" id="ARBA00022730"/>
    </source>
</evidence>
<dbReference type="PANTHER" id="PTHR33398">
    <property type="entry name" value="30S RIBOSOMAL PROTEIN S20"/>
    <property type="match status" value="1"/>
</dbReference>
<keyword evidence="2 7" id="KW-0699">rRNA-binding</keyword>
<dbReference type="GO" id="GO:0070181">
    <property type="term" value="F:small ribosomal subunit rRNA binding"/>
    <property type="evidence" value="ECO:0007669"/>
    <property type="project" value="TreeGrafter"/>
</dbReference>
<evidence type="ECO:0000256" key="4">
    <source>
        <dbReference type="ARBA" id="ARBA00022980"/>
    </source>
</evidence>
<sequence length="87" mass="9717">MAITRSAKKAIRSAARKRVFNLRRKNAIQDVTKQIRKLVAAGKKKEAQALLPKAYQALDKAAKTNYLKKNAAARKKSRLAALIKKSK</sequence>
<dbReference type="PANTHER" id="PTHR33398:SF1">
    <property type="entry name" value="SMALL RIBOSOMAL SUBUNIT PROTEIN BS20C"/>
    <property type="match status" value="1"/>
</dbReference>
<reference evidence="8 9" key="1">
    <citation type="journal article" date="2016" name="Nat. Commun.">
        <title>Thousands of microbial genomes shed light on interconnected biogeochemical processes in an aquifer system.</title>
        <authorList>
            <person name="Anantharaman K."/>
            <person name="Brown C.T."/>
            <person name="Hug L.A."/>
            <person name="Sharon I."/>
            <person name="Castelle C.J."/>
            <person name="Probst A.J."/>
            <person name="Thomas B.C."/>
            <person name="Singh A."/>
            <person name="Wilkins M.J."/>
            <person name="Karaoz U."/>
            <person name="Brodie E.L."/>
            <person name="Williams K.H."/>
            <person name="Hubbard S.S."/>
            <person name="Banfield J.F."/>
        </authorList>
    </citation>
    <scope>NUCLEOTIDE SEQUENCE [LARGE SCALE GENOMIC DNA]</scope>
</reference>
<comment type="similarity">
    <text evidence="1 7">Belongs to the bacterial ribosomal protein bS20 family.</text>
</comment>
<comment type="function">
    <text evidence="7">Binds directly to 16S ribosomal RNA.</text>
</comment>
<evidence type="ECO:0000256" key="7">
    <source>
        <dbReference type="HAMAP-Rule" id="MF_00500"/>
    </source>
</evidence>
<dbReference type="GO" id="GO:0003735">
    <property type="term" value="F:structural constituent of ribosome"/>
    <property type="evidence" value="ECO:0007669"/>
    <property type="project" value="InterPro"/>
</dbReference>
<dbReference type="EMBL" id="MFKQ01000024">
    <property type="protein sequence ID" value="OGG47191.1"/>
    <property type="molecule type" value="Genomic_DNA"/>
</dbReference>
<evidence type="ECO:0000313" key="9">
    <source>
        <dbReference type="Proteomes" id="UP000178344"/>
    </source>
</evidence>
<dbReference type="AlphaFoldDB" id="A0A1F6CDU5"/>
<keyword evidence="3 7" id="KW-0694">RNA-binding</keyword>
<dbReference type="SUPFAM" id="SSF46992">
    <property type="entry name" value="Ribosomal protein S20"/>
    <property type="match status" value="1"/>
</dbReference>
<dbReference type="Proteomes" id="UP000178344">
    <property type="component" value="Unassembled WGS sequence"/>
</dbReference>
<evidence type="ECO:0000256" key="1">
    <source>
        <dbReference type="ARBA" id="ARBA00007634"/>
    </source>
</evidence>